<feature type="compositionally biased region" description="Basic residues" evidence="1">
    <location>
        <begin position="148"/>
        <end position="157"/>
    </location>
</feature>
<organism evidence="2 3">
    <name type="scientific">Penicillium alfredii</name>
    <dbReference type="NCBI Taxonomy" id="1506179"/>
    <lineage>
        <taxon>Eukaryota</taxon>
        <taxon>Fungi</taxon>
        <taxon>Dikarya</taxon>
        <taxon>Ascomycota</taxon>
        <taxon>Pezizomycotina</taxon>
        <taxon>Eurotiomycetes</taxon>
        <taxon>Eurotiomycetidae</taxon>
        <taxon>Eurotiales</taxon>
        <taxon>Aspergillaceae</taxon>
        <taxon>Penicillium</taxon>
    </lineage>
</organism>
<reference evidence="2" key="2">
    <citation type="journal article" date="2023" name="IMA Fungus">
        <title>Comparative genomic study of the Penicillium genus elucidates a diverse pangenome and 15 lateral gene transfer events.</title>
        <authorList>
            <person name="Petersen C."/>
            <person name="Sorensen T."/>
            <person name="Nielsen M.R."/>
            <person name="Sondergaard T.E."/>
            <person name="Sorensen J.L."/>
            <person name="Fitzpatrick D.A."/>
            <person name="Frisvad J.C."/>
            <person name="Nielsen K.L."/>
        </authorList>
    </citation>
    <scope>NUCLEOTIDE SEQUENCE</scope>
    <source>
        <strain evidence="2">IBT 34128</strain>
    </source>
</reference>
<reference evidence="2" key="1">
    <citation type="submission" date="2022-11" db="EMBL/GenBank/DDBJ databases">
        <authorList>
            <person name="Petersen C."/>
        </authorList>
    </citation>
    <scope>NUCLEOTIDE SEQUENCE</scope>
    <source>
        <strain evidence="2">IBT 34128</strain>
    </source>
</reference>
<dbReference type="GeneID" id="81390437"/>
<dbReference type="RefSeq" id="XP_056516119.1">
    <property type="nucleotide sequence ID" value="XM_056651269.1"/>
</dbReference>
<feature type="region of interest" description="Disordered" evidence="1">
    <location>
        <begin position="121"/>
        <end position="203"/>
    </location>
</feature>
<evidence type="ECO:0000256" key="1">
    <source>
        <dbReference type="SAM" id="MobiDB-lite"/>
    </source>
</evidence>
<dbReference type="Proteomes" id="UP001141434">
    <property type="component" value="Unassembled WGS sequence"/>
</dbReference>
<protein>
    <submittedName>
        <fullName evidence="2">Uncharacterized protein</fullName>
    </submittedName>
</protein>
<comment type="caution">
    <text evidence="2">The sequence shown here is derived from an EMBL/GenBank/DDBJ whole genome shotgun (WGS) entry which is preliminary data.</text>
</comment>
<evidence type="ECO:0000313" key="3">
    <source>
        <dbReference type="Proteomes" id="UP001141434"/>
    </source>
</evidence>
<feature type="compositionally biased region" description="Polar residues" evidence="1">
    <location>
        <begin position="188"/>
        <end position="203"/>
    </location>
</feature>
<sequence>MMAPTTPTKPASSKEPTTLLWAYELQRENKILAQHLDNANEQLEAGHDLSRVLHEHILTLSNIIDSIDSTLDNGSQSGSTEQKKSPGHLKRSYSPFHGYTQALERENSDISACIAHLESLHDSHQPLPGPAMITPPSSAGSKNNSSGHKSKRVRNSKLPRPSGNKTTLTQTPRVAAPPTPTPKRAKTIDQSLNTDTAQPQSPGTAKILEHTLLGVLKQNGRTLQEYFEAAISVRDRSLRSKQGSDTALIKVFIAGCEKRVHRLRLKHSLRKDGWTWPWLTQHVNWLLMEEDYLEKQEFALVHQFEDGSVLWPDGSRRHRFIALPPITEEDFTSTDGK</sequence>
<name>A0A9W9GAE2_9EURO</name>
<keyword evidence="3" id="KW-1185">Reference proteome</keyword>
<dbReference type="OrthoDB" id="4358419at2759"/>
<feature type="compositionally biased region" description="Low complexity" evidence="1">
    <location>
        <begin position="137"/>
        <end position="147"/>
    </location>
</feature>
<dbReference type="AlphaFoldDB" id="A0A9W9GAE2"/>
<accession>A0A9W9GAE2</accession>
<dbReference type="EMBL" id="JAPMSZ010000001">
    <property type="protein sequence ID" value="KAJ5114927.1"/>
    <property type="molecule type" value="Genomic_DNA"/>
</dbReference>
<feature type="region of interest" description="Disordered" evidence="1">
    <location>
        <begin position="72"/>
        <end position="94"/>
    </location>
</feature>
<proteinExistence type="predicted"/>
<gene>
    <name evidence="2" type="ORF">NUU61_000686</name>
</gene>
<evidence type="ECO:0000313" key="2">
    <source>
        <dbReference type="EMBL" id="KAJ5114927.1"/>
    </source>
</evidence>